<reference evidence="2 3" key="2">
    <citation type="journal article" date="2018" name="New Phytol.">
        <title>High intraspecific genome diversity in the model arbuscular mycorrhizal symbiont Rhizophagus irregularis.</title>
        <authorList>
            <person name="Chen E.C.H."/>
            <person name="Morin E."/>
            <person name="Beaudet D."/>
            <person name="Noel J."/>
            <person name="Yildirir G."/>
            <person name="Ndikumana S."/>
            <person name="Charron P."/>
            <person name="St-Onge C."/>
            <person name="Giorgi J."/>
            <person name="Kruger M."/>
            <person name="Marton T."/>
            <person name="Ropars J."/>
            <person name="Grigoriev I.V."/>
            <person name="Hainaut M."/>
            <person name="Henrissat B."/>
            <person name="Roux C."/>
            <person name="Martin F."/>
            <person name="Corradi N."/>
        </authorList>
    </citation>
    <scope>NUCLEOTIDE SEQUENCE [LARGE SCALE GENOMIC DNA]</scope>
    <source>
        <strain evidence="2 3">DAOM 197198</strain>
    </source>
</reference>
<accession>A0A2P4PQK3</accession>
<organism evidence="2 3">
    <name type="scientific">Rhizophagus irregularis (strain DAOM 181602 / DAOM 197198 / MUCL 43194)</name>
    <name type="common">Arbuscular mycorrhizal fungus</name>
    <name type="synonym">Glomus intraradices</name>
    <dbReference type="NCBI Taxonomy" id="747089"/>
    <lineage>
        <taxon>Eukaryota</taxon>
        <taxon>Fungi</taxon>
        <taxon>Fungi incertae sedis</taxon>
        <taxon>Mucoromycota</taxon>
        <taxon>Glomeromycotina</taxon>
        <taxon>Glomeromycetes</taxon>
        <taxon>Glomerales</taxon>
        <taxon>Glomeraceae</taxon>
        <taxon>Rhizophagus</taxon>
    </lineage>
</organism>
<evidence type="ECO:0000256" key="1">
    <source>
        <dbReference type="SAM" id="Phobius"/>
    </source>
</evidence>
<dbReference type="EMBL" id="AUPC02000167">
    <property type="protein sequence ID" value="POG67666.1"/>
    <property type="molecule type" value="Genomic_DNA"/>
</dbReference>
<keyword evidence="1" id="KW-0472">Membrane</keyword>
<sequence length="104" mass="12551">MHAKVMRPGTHIWALFFLIHFLTMGSRFFFIIGPLLSFFFFSFSFFFFFFLFLFPCTGALDTPLKLAFYLACWNYFFVDSHIFREYKIRTCMLRRLDSMIMVLG</sequence>
<gene>
    <name evidence="2" type="ORF">GLOIN_2v1645179</name>
</gene>
<protein>
    <submittedName>
        <fullName evidence="2">Uncharacterized protein</fullName>
    </submittedName>
</protein>
<name>A0A2P4PQK3_RHIID</name>
<dbReference type="Proteomes" id="UP000018888">
    <property type="component" value="Unassembled WGS sequence"/>
</dbReference>
<feature type="transmembrane region" description="Helical" evidence="1">
    <location>
        <begin position="12"/>
        <end position="32"/>
    </location>
</feature>
<keyword evidence="1" id="KW-1133">Transmembrane helix</keyword>
<feature type="transmembrane region" description="Helical" evidence="1">
    <location>
        <begin position="38"/>
        <end position="60"/>
    </location>
</feature>
<comment type="caution">
    <text evidence="2">The sequence shown here is derived from an EMBL/GenBank/DDBJ whole genome shotgun (WGS) entry which is preliminary data.</text>
</comment>
<proteinExistence type="predicted"/>
<evidence type="ECO:0000313" key="2">
    <source>
        <dbReference type="EMBL" id="POG67666.1"/>
    </source>
</evidence>
<evidence type="ECO:0000313" key="3">
    <source>
        <dbReference type="Proteomes" id="UP000018888"/>
    </source>
</evidence>
<keyword evidence="3" id="KW-1185">Reference proteome</keyword>
<keyword evidence="1" id="KW-0812">Transmembrane</keyword>
<dbReference type="AlphaFoldDB" id="A0A2P4PQK3"/>
<reference evidence="2 3" key="1">
    <citation type="journal article" date="2013" name="Proc. Natl. Acad. Sci. U.S.A.">
        <title>Genome of an arbuscular mycorrhizal fungus provides insight into the oldest plant symbiosis.</title>
        <authorList>
            <person name="Tisserant E."/>
            <person name="Malbreil M."/>
            <person name="Kuo A."/>
            <person name="Kohler A."/>
            <person name="Symeonidi A."/>
            <person name="Balestrini R."/>
            <person name="Charron P."/>
            <person name="Duensing N."/>
            <person name="Frei Dit Frey N."/>
            <person name="Gianinazzi-Pearson V."/>
            <person name="Gilbert L.B."/>
            <person name="Handa Y."/>
            <person name="Herr J.R."/>
            <person name="Hijri M."/>
            <person name="Koul R."/>
            <person name="Kawaguchi M."/>
            <person name="Krajinski F."/>
            <person name="Lammers P.J."/>
            <person name="Masclaux F.G."/>
            <person name="Murat C."/>
            <person name="Morin E."/>
            <person name="Ndikumana S."/>
            <person name="Pagni M."/>
            <person name="Petitpierre D."/>
            <person name="Requena N."/>
            <person name="Rosikiewicz P."/>
            <person name="Riley R."/>
            <person name="Saito K."/>
            <person name="San Clemente H."/>
            <person name="Shapiro H."/>
            <person name="van Tuinen D."/>
            <person name="Becard G."/>
            <person name="Bonfante P."/>
            <person name="Paszkowski U."/>
            <person name="Shachar-Hill Y.Y."/>
            <person name="Tuskan G.A."/>
            <person name="Young P.W."/>
            <person name="Sanders I.R."/>
            <person name="Henrissat B."/>
            <person name="Rensing S.A."/>
            <person name="Grigoriev I.V."/>
            <person name="Corradi N."/>
            <person name="Roux C."/>
            <person name="Martin F."/>
        </authorList>
    </citation>
    <scope>NUCLEOTIDE SEQUENCE [LARGE SCALE GENOMIC DNA]</scope>
    <source>
        <strain evidence="2 3">DAOM 197198</strain>
    </source>
</reference>